<feature type="compositionally biased region" description="Polar residues" evidence="8">
    <location>
        <begin position="1"/>
        <end position="27"/>
    </location>
</feature>
<dbReference type="STRING" id="4232.A0A251VFU9"/>
<evidence type="ECO:0000256" key="6">
    <source>
        <dbReference type="ARBA" id="ARBA00023163"/>
    </source>
</evidence>
<gene>
    <name evidence="12" type="ORF">HannXRQ_Chr02g0036081</name>
</gene>
<dbReference type="GO" id="GO:0005516">
    <property type="term" value="F:calmodulin binding"/>
    <property type="evidence" value="ECO:0007669"/>
    <property type="project" value="InterPro"/>
</dbReference>
<dbReference type="EMBL" id="CM007891">
    <property type="protein sequence ID" value="OTG33561.1"/>
    <property type="molecule type" value="Genomic_DNA"/>
</dbReference>
<evidence type="ECO:0000313" key="12">
    <source>
        <dbReference type="EMBL" id="OTG33561.1"/>
    </source>
</evidence>
<evidence type="ECO:0000259" key="9">
    <source>
        <dbReference type="Pfam" id="PF07887"/>
    </source>
</evidence>
<dbReference type="GO" id="GO:0043565">
    <property type="term" value="F:sequence-specific DNA binding"/>
    <property type="evidence" value="ECO:0000318"/>
    <property type="project" value="GO_Central"/>
</dbReference>
<keyword evidence="4" id="KW-0238">DNA-binding</keyword>
<keyword evidence="13" id="KW-1185">Reference proteome</keyword>
<feature type="domain" description="Calmodulin binding protein central" evidence="10">
    <location>
        <begin position="243"/>
        <end position="308"/>
    </location>
</feature>
<dbReference type="InterPro" id="IPR012416">
    <property type="entry name" value="CBP60"/>
</dbReference>
<dbReference type="Pfam" id="PF20452">
    <property type="entry name" value="Calmod_bind_C"/>
    <property type="match status" value="1"/>
</dbReference>
<evidence type="ECO:0000256" key="3">
    <source>
        <dbReference type="ARBA" id="ARBA00023015"/>
    </source>
</evidence>
<reference evidence="13" key="1">
    <citation type="journal article" date="2017" name="Nature">
        <title>The sunflower genome provides insights into oil metabolism, flowering and Asterid evolution.</title>
        <authorList>
            <person name="Badouin H."/>
            <person name="Gouzy J."/>
            <person name="Grassa C.J."/>
            <person name="Murat F."/>
            <person name="Staton S.E."/>
            <person name="Cottret L."/>
            <person name="Lelandais-Briere C."/>
            <person name="Owens G.L."/>
            <person name="Carrere S."/>
            <person name="Mayjonade B."/>
            <person name="Legrand L."/>
            <person name="Gill N."/>
            <person name="Kane N.C."/>
            <person name="Bowers J.E."/>
            <person name="Hubner S."/>
            <person name="Bellec A."/>
            <person name="Berard A."/>
            <person name="Berges H."/>
            <person name="Blanchet N."/>
            <person name="Boniface M.C."/>
            <person name="Brunel D."/>
            <person name="Catrice O."/>
            <person name="Chaidir N."/>
            <person name="Claudel C."/>
            <person name="Donnadieu C."/>
            <person name="Faraut T."/>
            <person name="Fievet G."/>
            <person name="Helmstetter N."/>
            <person name="King M."/>
            <person name="Knapp S.J."/>
            <person name="Lai Z."/>
            <person name="Le Paslier M.C."/>
            <person name="Lippi Y."/>
            <person name="Lorenzon L."/>
            <person name="Mandel J.R."/>
            <person name="Marage G."/>
            <person name="Marchand G."/>
            <person name="Marquand E."/>
            <person name="Bret-Mestries E."/>
            <person name="Morien E."/>
            <person name="Nambeesan S."/>
            <person name="Nguyen T."/>
            <person name="Pegot-Espagnet P."/>
            <person name="Pouilly N."/>
            <person name="Raftis F."/>
            <person name="Sallet E."/>
            <person name="Schiex T."/>
            <person name="Thomas J."/>
            <person name="Vandecasteele C."/>
            <person name="Vares D."/>
            <person name="Vear F."/>
            <person name="Vautrin S."/>
            <person name="Crespi M."/>
            <person name="Mangin B."/>
            <person name="Burke J.M."/>
            <person name="Salse J."/>
            <person name="Munos S."/>
            <person name="Vincourt P."/>
            <person name="Rieseberg L.H."/>
            <person name="Langlade N.B."/>
        </authorList>
    </citation>
    <scope>NUCLEOTIDE SEQUENCE [LARGE SCALE GENOMIC DNA]</scope>
    <source>
        <strain evidence="13">cv. SF193</strain>
    </source>
</reference>
<evidence type="ECO:0000256" key="4">
    <source>
        <dbReference type="ARBA" id="ARBA00023125"/>
    </source>
</evidence>
<dbReference type="InterPro" id="IPR046830">
    <property type="entry name" value="Calmod_bind_M"/>
</dbReference>
<dbReference type="Pfam" id="PF07887">
    <property type="entry name" value="Calmodulin_bind"/>
    <property type="match status" value="1"/>
</dbReference>
<evidence type="ECO:0000259" key="11">
    <source>
        <dbReference type="Pfam" id="PF20452"/>
    </source>
</evidence>
<protein>
    <submittedName>
        <fullName evidence="12">Putative CALMODULIN-BINDING PROTEIN60</fullName>
    </submittedName>
</protein>
<dbReference type="Proteomes" id="UP000215914">
    <property type="component" value="Chromosome 2"/>
</dbReference>
<keyword evidence="3" id="KW-0805">Transcription regulation</keyword>
<sequence length="457" mass="52255">MSSFRDTNQPLTSSNQTLISENTTNSGADEMKFSLQREDELKRMLTHLPHEMRPKFDKWVRVLVKEEIELSCQNQAIHVMPRHNNIVPRNLELRISNISSPLYTGDQIKDIGGMPVTVTLIDSCTKEEVNSGPEASGKVEIVVIEAEVEDSRNVFECKLVCRIEGKKVTHVNSLPLKLMNGTAVFPKVSFSHNSTWMKNSKVRLQVRFVDNFDGVHVKAAQTEPFMLSDRRNEANAKHPIPSLDDDVWRLYNIKKKGTLAECLINAKIKTVGDFIVQLFLHPQCLKEIFDAAKLGKKFNKTVEHARKCPAILKYSCSFHQNTEVIFNVSGEVLGLYQGDSFLSTEKEVAKKLVVTAFKNWPDVTHINKDQVVARCIHLLDKNMLHDEEDPNPQFLPEFSSTRYDEFYHGFEAQCTTSIQLEPEKNGYCKIWRKLVCVVTFTRRSLDDLHAHKKRKLA</sequence>
<dbReference type="InParanoid" id="A0A251VFU9"/>
<dbReference type="PANTHER" id="PTHR31713:SF69">
    <property type="entry name" value="CALMODULIN-BINDING PROTEIN60-RELATED"/>
    <property type="match status" value="1"/>
</dbReference>
<keyword evidence="5" id="KW-0010">Activator</keyword>
<dbReference type="GO" id="GO:0005634">
    <property type="term" value="C:nucleus"/>
    <property type="evidence" value="ECO:0000318"/>
    <property type="project" value="GO_Central"/>
</dbReference>
<dbReference type="InterPro" id="IPR046829">
    <property type="entry name" value="Calmod_bind_C"/>
</dbReference>
<evidence type="ECO:0000313" key="13">
    <source>
        <dbReference type="Proteomes" id="UP000215914"/>
    </source>
</evidence>
<dbReference type="InterPro" id="IPR046831">
    <property type="entry name" value="Calmodulin_bind_N"/>
</dbReference>
<evidence type="ECO:0000256" key="2">
    <source>
        <dbReference type="ARBA" id="ARBA00007214"/>
    </source>
</evidence>
<proteinExistence type="inferred from homology"/>
<feature type="domain" description="Calmodulin binding protein C-terminal" evidence="11">
    <location>
        <begin position="318"/>
        <end position="364"/>
    </location>
</feature>
<accession>A0A251VFU9</accession>
<comment type="subcellular location">
    <subcellularLocation>
        <location evidence="1">Nucleus</location>
    </subcellularLocation>
</comment>
<evidence type="ECO:0000256" key="1">
    <source>
        <dbReference type="ARBA" id="ARBA00004123"/>
    </source>
</evidence>
<dbReference type="AlphaFoldDB" id="A0A251VFU9"/>
<feature type="domain" description="Calmodulin binding protein-like N-terminal" evidence="9">
    <location>
        <begin position="96"/>
        <end position="229"/>
    </location>
</feature>
<dbReference type="GO" id="GO:0080142">
    <property type="term" value="P:regulation of salicylic acid biosynthetic process"/>
    <property type="evidence" value="ECO:0000318"/>
    <property type="project" value="GO_Central"/>
</dbReference>
<evidence type="ECO:0000256" key="5">
    <source>
        <dbReference type="ARBA" id="ARBA00023159"/>
    </source>
</evidence>
<keyword evidence="6" id="KW-0804">Transcription</keyword>
<dbReference type="OMA" id="ICINCIG"/>
<keyword evidence="7" id="KW-0539">Nucleus</keyword>
<feature type="region of interest" description="Disordered" evidence="8">
    <location>
        <begin position="1"/>
        <end position="29"/>
    </location>
</feature>
<evidence type="ECO:0000259" key="10">
    <source>
        <dbReference type="Pfam" id="PF20451"/>
    </source>
</evidence>
<name>A0A251VFU9_HELAN</name>
<dbReference type="PANTHER" id="PTHR31713">
    <property type="entry name" value="OS02G0177800 PROTEIN"/>
    <property type="match status" value="1"/>
</dbReference>
<comment type="similarity">
    <text evidence="2">Belongs to the plant ACBP60 protein family.</text>
</comment>
<organism evidence="12 13">
    <name type="scientific">Helianthus annuus</name>
    <name type="common">Common sunflower</name>
    <dbReference type="NCBI Taxonomy" id="4232"/>
    <lineage>
        <taxon>Eukaryota</taxon>
        <taxon>Viridiplantae</taxon>
        <taxon>Streptophyta</taxon>
        <taxon>Embryophyta</taxon>
        <taxon>Tracheophyta</taxon>
        <taxon>Spermatophyta</taxon>
        <taxon>Magnoliopsida</taxon>
        <taxon>eudicotyledons</taxon>
        <taxon>Gunneridae</taxon>
        <taxon>Pentapetalae</taxon>
        <taxon>asterids</taxon>
        <taxon>campanulids</taxon>
        <taxon>Asterales</taxon>
        <taxon>Asteraceae</taxon>
        <taxon>Asteroideae</taxon>
        <taxon>Heliantheae alliance</taxon>
        <taxon>Heliantheae</taxon>
        <taxon>Helianthus</taxon>
    </lineage>
</organism>
<dbReference type="OrthoDB" id="1687176at2759"/>
<evidence type="ECO:0000256" key="7">
    <source>
        <dbReference type="ARBA" id="ARBA00023242"/>
    </source>
</evidence>
<dbReference type="GO" id="GO:0003700">
    <property type="term" value="F:DNA-binding transcription factor activity"/>
    <property type="evidence" value="ECO:0000318"/>
    <property type="project" value="GO_Central"/>
</dbReference>
<dbReference type="Pfam" id="PF20451">
    <property type="entry name" value="Calmod_bind_M"/>
    <property type="match status" value="1"/>
</dbReference>
<evidence type="ECO:0000256" key="8">
    <source>
        <dbReference type="SAM" id="MobiDB-lite"/>
    </source>
</evidence>